<organism evidence="2 3">
    <name type="scientific">Neolecta irregularis (strain DAH-3)</name>
    <dbReference type="NCBI Taxonomy" id="1198029"/>
    <lineage>
        <taxon>Eukaryota</taxon>
        <taxon>Fungi</taxon>
        <taxon>Dikarya</taxon>
        <taxon>Ascomycota</taxon>
        <taxon>Taphrinomycotina</taxon>
        <taxon>Neolectales</taxon>
        <taxon>Neolectaceae</taxon>
        <taxon>Neolecta</taxon>
    </lineage>
</organism>
<accession>A0A1U7LHS6</accession>
<feature type="chain" id="PRO_5013047003" evidence="1">
    <location>
        <begin position="16"/>
        <end position="156"/>
    </location>
</feature>
<protein>
    <submittedName>
        <fullName evidence="2">Uncharacterized protein</fullName>
    </submittedName>
</protein>
<comment type="caution">
    <text evidence="2">The sequence shown here is derived from an EMBL/GenBank/DDBJ whole genome shotgun (WGS) entry which is preliminary data.</text>
</comment>
<proteinExistence type="predicted"/>
<evidence type="ECO:0000256" key="1">
    <source>
        <dbReference type="SAM" id="SignalP"/>
    </source>
</evidence>
<dbReference type="AlphaFoldDB" id="A0A1U7LHS6"/>
<evidence type="ECO:0000313" key="2">
    <source>
        <dbReference type="EMBL" id="OLL22206.1"/>
    </source>
</evidence>
<gene>
    <name evidence="2" type="ORF">NEOLI_005405</name>
</gene>
<sequence>MKFSILLVVLPFVESGPTLYQLWSEDSLYKSTRLGLSQDTNHNDAYWLVERDDTQDLFYLEDSELVKFPTGNDGNKLSAHVDLEKDDLLFTYPEPKDFQVTDAKPNLVQNIGGLYLSVNDQTGFESCNDGHIRLTKKTPGCIPIAILVKYDVPHKL</sequence>
<dbReference type="Proteomes" id="UP000186594">
    <property type="component" value="Unassembled WGS sequence"/>
</dbReference>
<reference evidence="2 3" key="1">
    <citation type="submission" date="2016-04" db="EMBL/GenBank/DDBJ databases">
        <title>Evolutionary innovation and constraint leading to complex multicellularity in the Ascomycota.</title>
        <authorList>
            <person name="Cisse O."/>
            <person name="Nguyen A."/>
            <person name="Hewitt D.A."/>
            <person name="Jedd G."/>
            <person name="Stajich J.E."/>
        </authorList>
    </citation>
    <scope>NUCLEOTIDE SEQUENCE [LARGE SCALE GENOMIC DNA]</scope>
    <source>
        <strain evidence="2 3">DAH-3</strain>
    </source>
</reference>
<name>A0A1U7LHS6_NEOID</name>
<keyword evidence="1" id="KW-0732">Signal</keyword>
<evidence type="ECO:0000313" key="3">
    <source>
        <dbReference type="Proteomes" id="UP000186594"/>
    </source>
</evidence>
<feature type="signal peptide" evidence="1">
    <location>
        <begin position="1"/>
        <end position="15"/>
    </location>
</feature>
<keyword evidence="3" id="KW-1185">Reference proteome</keyword>
<dbReference type="EMBL" id="LXFE01003750">
    <property type="protein sequence ID" value="OLL22206.1"/>
    <property type="molecule type" value="Genomic_DNA"/>
</dbReference>